<keyword evidence="5" id="KW-0547">Nucleotide-binding</keyword>
<evidence type="ECO:0000313" key="18">
    <source>
        <dbReference type="Proteomes" id="UP000015454"/>
    </source>
</evidence>
<sequence>MNHRPEGIFRTALFFRSDGHMDIPFSSASNEISDISQRVLIAATQVSVISTDLNGIILSFNPGSEIMLGYSADEVVGKCTPDIFHDEAEVEERGRELYKKYNRKVSGFEVLVEDARNGNFEARDWIYVRKDGSRLTVRLIVTPMRESNGELIGFMGIARDISEQKKREEQLLFQKRLGEIITRSLSEYILEFDSGSTFSKLLHAILDLTKSEYGFIAEAILDSEGSSYIKTRAIAQISSEEDIQKFVSANSSKGLEFRKLNSIFGSVALSQNPIIINDPKKAEAVPEGHPKLGTFLGVPFEIKGRMIGILVIANCKSGYDERLCEDLQPLLKTIAHIIEAIRNEERRRETEQALKKSEERSQKLVNALPDLLFIMDKESRIISYHAPKLEDLYVPPNEFLGKKMSELLPRELAQNIMQKLDLVLAFGKGESLKYSLGFPEGQKFFEARMFPYDSETAIFIIRNITEQKDAEEELQKSELFLARTQSLGKIGGWNYNFKTQKRSWTKEIYNILEIDKDTDPNLIQVIDLYVKADRVKIISAFEEIREGKSFDLELQITTSSGTAKWVRGVGSPIWDSEQREVIGLNGSLQDVTDKVIARKELESAKEAAESALRAKSDFLANMSHEIRTPMNGILGLTDLLLSNDPNGVNRHYLETLRYSANSLLDVLNDILDFSKIESGKLSIDYSEFSPGELLGPSLRIFADKLTEKKVKLIYSEINMPSRIESDPVKFRQILINLLSNAAKFTHNGKIEVCLEMDPSPAEKEDSSILKLTVSDTGIGISSEKLDKIFESFTQADGSTSRKYGGTGLGLSICKSLALLLEGEIHVESKEGKGSSFQLRIPVRAVGKEESDSLKAVPGTRILIFGEDLESLEILRELLKLNGAETFVVSNESDLFDSLKSTSAPVDMIILENHLPVLKGISIAKDIRNYSEYSHLPIYLLTFSSELGLIGEARRDLEIAGYLVKPVIPSEIRAFLSKKENAVLGFLSARKALPDKKEPRVLRKNSRILIVEDNEVNRLVLQRNLQKLGAEVISAENGKVALDFFFKERIDLILLDIQMPVMDGFELATRIRAWENENPNLPRMPLIAVSAGTVSGEREKCLTLGIDKFVAKPYKTDEISEAVLSLLHD</sequence>
<feature type="domain" description="Response regulatory" evidence="14">
    <location>
        <begin position="1006"/>
        <end position="1126"/>
    </location>
</feature>
<feature type="domain" description="Histidine kinase" evidence="13">
    <location>
        <begin position="621"/>
        <end position="844"/>
    </location>
</feature>
<dbReference type="Pfam" id="PF13426">
    <property type="entry name" value="PAS_9"/>
    <property type="match status" value="2"/>
</dbReference>
<dbReference type="SUPFAM" id="SSF47384">
    <property type="entry name" value="Homodimeric domain of signal transducing histidine kinase"/>
    <property type="match status" value="1"/>
</dbReference>
<name>T0F8N0_9LEPT</name>
<dbReference type="InterPro" id="IPR000014">
    <property type="entry name" value="PAS"/>
</dbReference>
<dbReference type="Pfam" id="PF00512">
    <property type="entry name" value="HisKA"/>
    <property type="match status" value="1"/>
</dbReference>
<evidence type="ECO:0000256" key="8">
    <source>
        <dbReference type="ARBA" id="ARBA00023012"/>
    </source>
</evidence>
<evidence type="ECO:0000259" key="16">
    <source>
        <dbReference type="PROSITE" id="PS50113"/>
    </source>
</evidence>
<reference evidence="17" key="1">
    <citation type="submission" date="2013-05" db="EMBL/GenBank/DDBJ databases">
        <authorList>
            <person name="Harkins D.M."/>
            <person name="Durkin A.S."/>
            <person name="Brinkac L.M."/>
            <person name="Haft D.H."/>
            <person name="Selengut J.D."/>
            <person name="Sanka R."/>
            <person name="DePew J."/>
            <person name="Purushe J."/>
            <person name="Hartskeerl R.A."/>
            <person name="Ahmed A."/>
            <person name="van der Linden H."/>
            <person name="Goris M.G.A."/>
            <person name="Vinetz J.M."/>
            <person name="Sutton G.G."/>
            <person name="Nierman W.C."/>
            <person name="Fouts D.E."/>
        </authorList>
    </citation>
    <scope>NUCLEOTIDE SEQUENCE [LARGE SCALE GENOMIC DNA]</scope>
    <source>
        <strain evidence="17">5399</strain>
    </source>
</reference>
<dbReference type="SUPFAM" id="SSF55785">
    <property type="entry name" value="PYP-like sensor domain (PAS domain)"/>
    <property type="match status" value="3"/>
</dbReference>
<dbReference type="SMART" id="SM00448">
    <property type="entry name" value="REC"/>
    <property type="match status" value="2"/>
</dbReference>
<dbReference type="Gene3D" id="3.30.450.20">
    <property type="entry name" value="PAS domain"/>
    <property type="match status" value="3"/>
</dbReference>
<keyword evidence="4" id="KW-0808">Transferase</keyword>
<dbReference type="EMBL" id="AHMO02000008">
    <property type="protein sequence ID" value="EQA43862.1"/>
    <property type="molecule type" value="Genomic_DNA"/>
</dbReference>
<feature type="domain" description="PAS" evidence="15">
    <location>
        <begin position="357"/>
        <end position="427"/>
    </location>
</feature>
<accession>T0F8N0</accession>
<dbReference type="FunFam" id="1.10.287.130:FF:000002">
    <property type="entry name" value="Two-component osmosensing histidine kinase"/>
    <property type="match status" value="1"/>
</dbReference>
<evidence type="ECO:0000259" key="13">
    <source>
        <dbReference type="PROSITE" id="PS50109"/>
    </source>
</evidence>
<dbReference type="CDD" id="cd16922">
    <property type="entry name" value="HATPase_EvgS-ArcB-TorS-like"/>
    <property type="match status" value="1"/>
</dbReference>
<dbReference type="InterPro" id="IPR004358">
    <property type="entry name" value="Sig_transdc_His_kin-like_C"/>
</dbReference>
<dbReference type="FunFam" id="3.30.565.10:FF:000010">
    <property type="entry name" value="Sensor histidine kinase RcsC"/>
    <property type="match status" value="1"/>
</dbReference>
<feature type="domain" description="Response regulatory" evidence="14">
    <location>
        <begin position="860"/>
        <end position="979"/>
    </location>
</feature>
<dbReference type="Gene3D" id="3.30.450.40">
    <property type="match status" value="1"/>
</dbReference>
<gene>
    <name evidence="17" type="ORF">LEP1GSC050_3596</name>
</gene>
<dbReference type="Pfam" id="PF08448">
    <property type="entry name" value="PAS_4"/>
    <property type="match status" value="1"/>
</dbReference>
<dbReference type="InterPro" id="IPR003018">
    <property type="entry name" value="GAF"/>
</dbReference>
<dbReference type="Gene3D" id="3.40.50.2300">
    <property type="match status" value="2"/>
</dbReference>
<dbReference type="Gene3D" id="3.30.565.10">
    <property type="entry name" value="Histidine kinase-like ATPase, C-terminal domain"/>
    <property type="match status" value="1"/>
</dbReference>
<dbReference type="AlphaFoldDB" id="T0F8N0"/>
<dbReference type="CDD" id="cd17546">
    <property type="entry name" value="REC_hyHK_CKI1_RcsC-like"/>
    <property type="match status" value="1"/>
</dbReference>
<dbReference type="InterPro" id="IPR001789">
    <property type="entry name" value="Sig_transdc_resp-reg_receiver"/>
</dbReference>
<feature type="domain" description="PAC" evidence="16">
    <location>
        <begin position="121"/>
        <end position="173"/>
    </location>
</feature>
<keyword evidence="8" id="KW-0902">Two-component regulatory system</keyword>
<dbReference type="PANTHER" id="PTHR45339:SF1">
    <property type="entry name" value="HYBRID SIGNAL TRANSDUCTION HISTIDINE KINASE J"/>
    <property type="match status" value="1"/>
</dbReference>
<dbReference type="NCBIfam" id="TIGR00229">
    <property type="entry name" value="sensory_box"/>
    <property type="match status" value="1"/>
</dbReference>
<evidence type="ECO:0000256" key="4">
    <source>
        <dbReference type="ARBA" id="ARBA00022679"/>
    </source>
</evidence>
<evidence type="ECO:0000256" key="6">
    <source>
        <dbReference type="ARBA" id="ARBA00022777"/>
    </source>
</evidence>
<dbReference type="STRING" id="1049789.LEP1GSC050_3596"/>
<dbReference type="PROSITE" id="PS50110">
    <property type="entry name" value="RESPONSE_REGULATORY"/>
    <property type="match status" value="2"/>
</dbReference>
<dbReference type="PROSITE" id="PS50109">
    <property type="entry name" value="HIS_KIN"/>
    <property type="match status" value="1"/>
</dbReference>
<dbReference type="EC" id="2.7.13.3" evidence="2"/>
<dbReference type="InterPro" id="IPR036097">
    <property type="entry name" value="HisK_dim/P_sf"/>
</dbReference>
<dbReference type="InterPro" id="IPR036890">
    <property type="entry name" value="HATPase_C_sf"/>
</dbReference>
<dbReference type="SUPFAM" id="SSF55781">
    <property type="entry name" value="GAF domain-like"/>
    <property type="match status" value="1"/>
</dbReference>
<comment type="catalytic activity">
    <reaction evidence="1">
        <text>ATP + protein L-histidine = ADP + protein N-phospho-L-histidine.</text>
        <dbReference type="EC" id="2.7.13.3"/>
    </reaction>
</comment>
<feature type="coiled-coil region" evidence="12">
    <location>
        <begin position="340"/>
        <end position="367"/>
    </location>
</feature>
<feature type="domain" description="PAC" evidence="16">
    <location>
        <begin position="550"/>
        <end position="603"/>
    </location>
</feature>
<dbReference type="SMART" id="SM00086">
    <property type="entry name" value="PAC"/>
    <property type="match status" value="2"/>
</dbReference>
<comment type="caution">
    <text evidence="11">Lacks conserved residue(s) required for the propagation of feature annotation.</text>
</comment>
<dbReference type="SMART" id="SM00387">
    <property type="entry name" value="HATPase_c"/>
    <property type="match status" value="1"/>
</dbReference>
<dbReference type="PROSITE" id="PS50113">
    <property type="entry name" value="PAC"/>
    <property type="match status" value="2"/>
</dbReference>
<evidence type="ECO:0000256" key="11">
    <source>
        <dbReference type="PROSITE-ProRule" id="PRU00169"/>
    </source>
</evidence>
<keyword evidence="7" id="KW-0067">ATP-binding</keyword>
<dbReference type="InterPro" id="IPR013656">
    <property type="entry name" value="PAS_4"/>
</dbReference>
<dbReference type="Pfam" id="PF00072">
    <property type="entry name" value="Response_reg"/>
    <property type="match status" value="2"/>
</dbReference>
<feature type="domain" description="PAS" evidence="15">
    <location>
        <begin position="33"/>
        <end position="87"/>
    </location>
</feature>
<dbReference type="InterPro" id="IPR003594">
    <property type="entry name" value="HATPase_dom"/>
</dbReference>
<dbReference type="SMART" id="SM00388">
    <property type="entry name" value="HisKA"/>
    <property type="match status" value="1"/>
</dbReference>
<evidence type="ECO:0000259" key="15">
    <source>
        <dbReference type="PROSITE" id="PS50112"/>
    </source>
</evidence>
<evidence type="ECO:0000256" key="2">
    <source>
        <dbReference type="ARBA" id="ARBA00012438"/>
    </source>
</evidence>
<keyword evidence="12" id="KW-0175">Coiled coil</keyword>
<dbReference type="SMART" id="SM00091">
    <property type="entry name" value="PAS"/>
    <property type="match status" value="2"/>
</dbReference>
<feature type="modified residue" description="4-aspartylphosphate" evidence="11">
    <location>
        <position position="1055"/>
    </location>
</feature>
<dbReference type="GO" id="GO:0005524">
    <property type="term" value="F:ATP binding"/>
    <property type="evidence" value="ECO:0007669"/>
    <property type="project" value="UniProtKB-KW"/>
</dbReference>
<dbReference type="InterPro" id="IPR035965">
    <property type="entry name" value="PAS-like_dom_sf"/>
</dbReference>
<dbReference type="CDD" id="cd00082">
    <property type="entry name" value="HisKA"/>
    <property type="match status" value="1"/>
</dbReference>
<evidence type="ECO:0000256" key="10">
    <source>
        <dbReference type="ARBA" id="ARBA00068150"/>
    </source>
</evidence>
<protein>
    <recommendedName>
        <fullName evidence="10">Sensory/regulatory protein RpfC</fullName>
        <ecNumber evidence="2">2.7.13.3</ecNumber>
    </recommendedName>
</protein>
<dbReference type="InterPro" id="IPR029016">
    <property type="entry name" value="GAF-like_dom_sf"/>
</dbReference>
<dbReference type="Pfam" id="PF02518">
    <property type="entry name" value="HATPase_c"/>
    <property type="match status" value="1"/>
</dbReference>
<dbReference type="InterPro" id="IPR001610">
    <property type="entry name" value="PAC"/>
</dbReference>
<evidence type="ECO:0000256" key="1">
    <source>
        <dbReference type="ARBA" id="ARBA00000085"/>
    </source>
</evidence>
<evidence type="ECO:0000256" key="12">
    <source>
        <dbReference type="SAM" id="Coils"/>
    </source>
</evidence>
<organism evidence="17 18">
    <name type="scientific">Leptospira broomii serovar Hurstbridge str. 5399</name>
    <dbReference type="NCBI Taxonomy" id="1049789"/>
    <lineage>
        <taxon>Bacteria</taxon>
        <taxon>Pseudomonadati</taxon>
        <taxon>Spirochaetota</taxon>
        <taxon>Spirochaetia</taxon>
        <taxon>Leptospirales</taxon>
        <taxon>Leptospiraceae</taxon>
        <taxon>Leptospira</taxon>
    </lineage>
</organism>
<dbReference type="PROSITE" id="PS50112">
    <property type="entry name" value="PAS"/>
    <property type="match status" value="2"/>
</dbReference>
<dbReference type="InterPro" id="IPR011006">
    <property type="entry name" value="CheY-like_superfamily"/>
</dbReference>
<dbReference type="Pfam" id="PF13185">
    <property type="entry name" value="GAF_2"/>
    <property type="match status" value="1"/>
</dbReference>
<dbReference type="InterPro" id="IPR005467">
    <property type="entry name" value="His_kinase_dom"/>
</dbReference>
<dbReference type="InterPro" id="IPR000700">
    <property type="entry name" value="PAS-assoc_C"/>
</dbReference>
<comment type="caution">
    <text evidence="17">The sequence shown here is derived from an EMBL/GenBank/DDBJ whole genome shotgun (WGS) entry which is preliminary data.</text>
</comment>
<dbReference type="Gene3D" id="1.10.287.130">
    <property type="match status" value="1"/>
</dbReference>
<keyword evidence="18" id="KW-1185">Reference proteome</keyword>
<dbReference type="SUPFAM" id="SSF55874">
    <property type="entry name" value="ATPase domain of HSP90 chaperone/DNA topoisomerase II/histidine kinase"/>
    <property type="match status" value="1"/>
</dbReference>
<comment type="subunit">
    <text evidence="9">At low DSF concentrations, interacts with RpfF.</text>
</comment>
<dbReference type="Proteomes" id="UP000015454">
    <property type="component" value="Unassembled WGS sequence"/>
</dbReference>
<keyword evidence="6" id="KW-0418">Kinase</keyword>
<evidence type="ECO:0000256" key="3">
    <source>
        <dbReference type="ARBA" id="ARBA00022553"/>
    </source>
</evidence>
<dbReference type="PRINTS" id="PR00344">
    <property type="entry name" value="BCTRLSENSOR"/>
</dbReference>
<dbReference type="InterPro" id="IPR003661">
    <property type="entry name" value="HisK_dim/P_dom"/>
</dbReference>
<dbReference type="PANTHER" id="PTHR45339">
    <property type="entry name" value="HYBRID SIGNAL TRANSDUCTION HISTIDINE KINASE J"/>
    <property type="match status" value="1"/>
</dbReference>
<dbReference type="SUPFAM" id="SSF52172">
    <property type="entry name" value="CheY-like"/>
    <property type="match status" value="2"/>
</dbReference>
<evidence type="ECO:0000256" key="5">
    <source>
        <dbReference type="ARBA" id="ARBA00022741"/>
    </source>
</evidence>
<keyword evidence="3 11" id="KW-0597">Phosphoprotein</keyword>
<dbReference type="CDD" id="cd00130">
    <property type="entry name" value="PAS"/>
    <property type="match status" value="1"/>
</dbReference>
<evidence type="ECO:0000313" key="17">
    <source>
        <dbReference type="EMBL" id="EQA43862.1"/>
    </source>
</evidence>
<evidence type="ECO:0000256" key="9">
    <source>
        <dbReference type="ARBA" id="ARBA00064003"/>
    </source>
</evidence>
<dbReference type="GO" id="GO:0000155">
    <property type="term" value="F:phosphorelay sensor kinase activity"/>
    <property type="evidence" value="ECO:0007669"/>
    <property type="project" value="InterPro"/>
</dbReference>
<proteinExistence type="predicted"/>
<evidence type="ECO:0000259" key="14">
    <source>
        <dbReference type="PROSITE" id="PS50110"/>
    </source>
</evidence>
<evidence type="ECO:0000256" key="7">
    <source>
        <dbReference type="ARBA" id="ARBA00022840"/>
    </source>
</evidence>